<dbReference type="STRING" id="1777141.AWB80_01260"/>
<protein>
    <submittedName>
        <fullName evidence="1">Uncharacterized protein</fullName>
    </submittedName>
</protein>
<reference evidence="1" key="1">
    <citation type="submission" date="2016-01" db="EMBL/GenBank/DDBJ databases">
        <authorList>
            <person name="Peeters C."/>
        </authorList>
    </citation>
    <scope>NUCLEOTIDE SEQUENCE [LARGE SCALE GENOMIC DNA]</scope>
    <source>
        <strain evidence="1">LMG 29323</strain>
    </source>
</reference>
<comment type="caution">
    <text evidence="1">The sequence shown here is derived from an EMBL/GenBank/DDBJ whole genome shotgun (WGS) entry which is preliminary data.</text>
</comment>
<sequence length="243" mass="28092">MDHLDLSFDHLFEAREPLKWWPWVGRDFSRSATKTMILGESVYRWAEGEAFDKRYGLTSGLRVTHKNHALKFDRDSRYVRNIERAIFQRRNPSDAQKQALWSSVMYHNLVLDVMETVKRRPTEKQYQAGWTAALDLFDVMGVEQCLVFGVESINSLRAAASAEKLRYSVERHPTKVGRFCARSAFVDTKGGKPIKLLFVRHPSSFFAWRKWAPVVREGLHWDFAETQPLPEAPPMTFTLTAAA</sequence>
<dbReference type="Proteomes" id="UP000054911">
    <property type="component" value="Unassembled WGS sequence"/>
</dbReference>
<dbReference type="RefSeq" id="WP_208635610.1">
    <property type="nucleotide sequence ID" value="NZ_FCOE02000003.1"/>
</dbReference>
<evidence type="ECO:0000313" key="1">
    <source>
        <dbReference type="EMBL" id="SAK48735.1"/>
    </source>
</evidence>
<organism evidence="1 2">
    <name type="scientific">Caballeronia pedi</name>
    <dbReference type="NCBI Taxonomy" id="1777141"/>
    <lineage>
        <taxon>Bacteria</taxon>
        <taxon>Pseudomonadati</taxon>
        <taxon>Pseudomonadota</taxon>
        <taxon>Betaproteobacteria</taxon>
        <taxon>Burkholderiales</taxon>
        <taxon>Burkholderiaceae</taxon>
        <taxon>Caballeronia</taxon>
    </lineage>
</organism>
<proteinExistence type="predicted"/>
<name>A0A157ZTA6_9BURK</name>
<accession>A0A157ZTA6</accession>
<dbReference type="AlphaFoldDB" id="A0A157ZTA6"/>
<keyword evidence="2" id="KW-1185">Reference proteome</keyword>
<gene>
    <name evidence="1" type="ORF">AWB80_01260</name>
</gene>
<evidence type="ECO:0000313" key="2">
    <source>
        <dbReference type="Proteomes" id="UP000054911"/>
    </source>
</evidence>
<dbReference type="EMBL" id="FCOE02000003">
    <property type="protein sequence ID" value="SAK48735.1"/>
    <property type="molecule type" value="Genomic_DNA"/>
</dbReference>